<dbReference type="Proteomes" id="UP000045840">
    <property type="component" value="Unassembled WGS sequence"/>
</dbReference>
<name>A0A0T9QIE2_9GAMM</name>
<dbReference type="Proteomes" id="UP000044625">
    <property type="component" value="Unassembled WGS sequence"/>
</dbReference>
<reference evidence="2 3" key="2">
    <citation type="submission" date="2015-03" db="EMBL/GenBank/DDBJ databases">
        <authorList>
            <consortium name="Pathogen Informatics"/>
            <person name="Murphy D."/>
        </authorList>
    </citation>
    <scope>NUCLEOTIDE SEQUENCE [LARGE SCALE GENOMIC DNA]</scope>
    <source>
        <strain evidence="3">type strain: CIP110230</strain>
        <strain evidence="2">Type strain: CIP110230</strain>
    </source>
</reference>
<reference evidence="1" key="3">
    <citation type="submission" date="2015-03" db="EMBL/GenBank/DDBJ databases">
        <authorList>
            <person name="Murphy D."/>
        </authorList>
    </citation>
    <scope>NUCLEOTIDE SEQUENCE [LARGE SCALE GENOMIC DNA]</scope>
    <source>
        <strain evidence="1">A125KOH2</strain>
    </source>
</reference>
<dbReference type="InterPro" id="IPR009225">
    <property type="entry name" value="Phage_head_completion_GpL"/>
</dbReference>
<dbReference type="Pfam" id="PF05926">
    <property type="entry name" value="Phage_GPL"/>
    <property type="match status" value="1"/>
</dbReference>
<proteinExistence type="predicted"/>
<evidence type="ECO:0000313" key="1">
    <source>
        <dbReference type="EMBL" id="CNI11614.1"/>
    </source>
</evidence>
<dbReference type="RefSeq" id="WP_049614057.1">
    <property type="nucleotide sequence ID" value="NZ_CAWMMU010000038.1"/>
</dbReference>
<reference evidence="4" key="1">
    <citation type="submission" date="2015-03" db="EMBL/GenBank/DDBJ databases">
        <authorList>
            <consortium name="Pathogen Informatics"/>
        </authorList>
    </citation>
    <scope>NUCLEOTIDE SEQUENCE [LARGE SCALE GENOMIC DNA]</scope>
    <source>
        <strain evidence="4">A125KOH2</strain>
    </source>
</reference>
<evidence type="ECO:0000313" key="3">
    <source>
        <dbReference type="Proteomes" id="UP000044625"/>
    </source>
</evidence>
<evidence type="ECO:0000313" key="2">
    <source>
        <dbReference type="EMBL" id="CRY69229.1"/>
    </source>
</evidence>
<dbReference type="STRING" id="1288385.ERS137968_04375"/>
<keyword evidence="3" id="KW-1185">Reference proteome</keyword>
<protein>
    <submittedName>
        <fullName evidence="1">Head completion/stabilization protein</fullName>
    </submittedName>
</protein>
<dbReference type="EMBL" id="CWJL01000038">
    <property type="protein sequence ID" value="CRY69229.1"/>
    <property type="molecule type" value="Genomic_DNA"/>
</dbReference>
<gene>
    <name evidence="1" type="primary">gpL</name>
    <name evidence="1" type="ORF">ERS008529_03115</name>
    <name evidence="2" type="ORF">ERS137968_04375</name>
</gene>
<evidence type="ECO:0000313" key="4">
    <source>
        <dbReference type="Proteomes" id="UP000045840"/>
    </source>
</evidence>
<organism evidence="1 4">
    <name type="scientific">Yersinia pekkanenii</name>
    <dbReference type="NCBI Taxonomy" id="1288385"/>
    <lineage>
        <taxon>Bacteria</taxon>
        <taxon>Pseudomonadati</taxon>
        <taxon>Pseudomonadota</taxon>
        <taxon>Gammaproteobacteria</taxon>
        <taxon>Enterobacterales</taxon>
        <taxon>Yersiniaceae</taxon>
        <taxon>Yersinia</taxon>
    </lineage>
</organism>
<dbReference type="OrthoDB" id="6312934at2"/>
<dbReference type="AlphaFoldDB" id="A0A0T9QIE2"/>
<dbReference type="EMBL" id="CQAZ01000029">
    <property type="protein sequence ID" value="CNI11614.1"/>
    <property type="molecule type" value="Genomic_DNA"/>
</dbReference>
<accession>A0A0T9QIE2</accession>
<sequence>MFRPGDNGFQKSTLTNDGFWPDLALDEFQRERSIPPTINEKTVVQAMLTAVAEINTSLARVVTQQKNKGYITASAVPGPTMEGENALTAQYKKAVYARAKADLMGEFATVSRREDNTNQDAPQTKTSLLAEAAVVLRAIKGRGRVGVHLI</sequence>